<feature type="non-terminal residue" evidence="1">
    <location>
        <position position="43"/>
    </location>
</feature>
<name>A0A699VS83_TANCI</name>
<proteinExistence type="predicted"/>
<organism evidence="1">
    <name type="scientific">Tanacetum cinerariifolium</name>
    <name type="common">Dalmatian daisy</name>
    <name type="synonym">Chrysanthemum cinerariifolium</name>
    <dbReference type="NCBI Taxonomy" id="118510"/>
    <lineage>
        <taxon>Eukaryota</taxon>
        <taxon>Viridiplantae</taxon>
        <taxon>Streptophyta</taxon>
        <taxon>Embryophyta</taxon>
        <taxon>Tracheophyta</taxon>
        <taxon>Spermatophyta</taxon>
        <taxon>Magnoliopsida</taxon>
        <taxon>eudicotyledons</taxon>
        <taxon>Gunneridae</taxon>
        <taxon>Pentapetalae</taxon>
        <taxon>asterids</taxon>
        <taxon>campanulids</taxon>
        <taxon>Asterales</taxon>
        <taxon>Asteraceae</taxon>
        <taxon>Asteroideae</taxon>
        <taxon>Anthemideae</taxon>
        <taxon>Anthemidinae</taxon>
        <taxon>Tanacetum</taxon>
    </lineage>
</organism>
<protein>
    <submittedName>
        <fullName evidence="1">Uncharacterized protein</fullName>
    </submittedName>
</protein>
<accession>A0A699VS83</accession>
<dbReference type="EMBL" id="BKCJ011482040">
    <property type="protein sequence ID" value="GFD37179.1"/>
    <property type="molecule type" value="Genomic_DNA"/>
</dbReference>
<gene>
    <name evidence="1" type="ORF">Tci_909148</name>
</gene>
<comment type="caution">
    <text evidence="1">The sequence shown here is derived from an EMBL/GenBank/DDBJ whole genome shotgun (WGS) entry which is preliminary data.</text>
</comment>
<sequence length="43" mass="4978">MRNITSYQSDIEPGAERALLQLSVPHRDDTHRIPLEFLEADLE</sequence>
<dbReference type="AlphaFoldDB" id="A0A699VS83"/>
<evidence type="ECO:0000313" key="1">
    <source>
        <dbReference type="EMBL" id="GFD37179.1"/>
    </source>
</evidence>
<reference evidence="1" key="1">
    <citation type="journal article" date="2019" name="Sci. Rep.">
        <title>Draft genome of Tanacetum cinerariifolium, the natural source of mosquito coil.</title>
        <authorList>
            <person name="Yamashiro T."/>
            <person name="Shiraishi A."/>
            <person name="Satake H."/>
            <person name="Nakayama K."/>
        </authorList>
    </citation>
    <scope>NUCLEOTIDE SEQUENCE</scope>
</reference>